<dbReference type="Pfam" id="PF00534">
    <property type="entry name" value="Glycos_transf_1"/>
    <property type="match status" value="1"/>
</dbReference>
<evidence type="ECO:0000259" key="2">
    <source>
        <dbReference type="Pfam" id="PF13439"/>
    </source>
</evidence>
<reference evidence="3 4" key="1">
    <citation type="journal article" date="2019" name="Sci. Rep.">
        <title>Sulfobacillus thermotolerans: new insights into resistance and metabolic capacities of acidophilic chemolithotrophs.</title>
        <authorList>
            <person name="Panyushkina A.E."/>
            <person name="Babenko V.V."/>
            <person name="Nikitina A.S."/>
            <person name="Selezneva O.V."/>
            <person name="Tsaplina I.A."/>
            <person name="Letarova M.A."/>
            <person name="Kostryukova E.S."/>
            <person name="Letarov A.V."/>
        </authorList>
    </citation>
    <scope>NUCLEOTIDE SEQUENCE [LARGE SCALE GENOMIC DNA]</scope>
    <source>
        <strain evidence="3 4">Kr1</strain>
    </source>
</reference>
<accession>A0ABM6RSR8</accession>
<organism evidence="3 4">
    <name type="scientific">Sulfobacillus thermotolerans</name>
    <dbReference type="NCBI Taxonomy" id="338644"/>
    <lineage>
        <taxon>Bacteria</taxon>
        <taxon>Bacillati</taxon>
        <taxon>Bacillota</taxon>
        <taxon>Clostridia</taxon>
        <taxon>Eubacteriales</taxon>
        <taxon>Clostridiales Family XVII. Incertae Sedis</taxon>
        <taxon>Sulfobacillus</taxon>
    </lineage>
</organism>
<feature type="domain" description="Glycosyltransferase subfamily 4-like N-terminal" evidence="2">
    <location>
        <begin position="24"/>
        <end position="188"/>
    </location>
</feature>
<gene>
    <name evidence="3" type="ORF">BXT84_10780</name>
</gene>
<sequence length="398" mass="44592">MSIDKLKIGFIDYVLDPQRPGRSGLSDIVWDMAENLTDLGHQVHILGPYSETLNPKVSVHRIPIPPMGLRNVVGNIWLLRRAAKMVRTFNFDVVHVPEYMSSAVCVLSRCSVPIVLTVPGNIYHRLSVPNGSGYEWHYAQVLKVAAKISAKKCRRVIAISQEMKMWWEKTGSLPERTPYIPLGVNHERFYFVDHSRQILKDKLLGGGDSVIFIYVGRLSTEKGLMDLVDAVASIKAPVSSARFYLIGDGPLRDQLQKKITDYGLTSIITICAWVQQDTLRLWYSAADALILPSFTEGMSRTMGEALACGTPVIGTDVAGISDHIRNGANGFKYKVGDIDGLARILQQVIQSPDSLRNLRKSALTYFRETLMWPTITRRIVEEVYLSMLNESDNVRNSI</sequence>
<evidence type="ECO:0000259" key="1">
    <source>
        <dbReference type="Pfam" id="PF00534"/>
    </source>
</evidence>
<feature type="domain" description="Glycosyl transferase family 1" evidence="1">
    <location>
        <begin position="199"/>
        <end position="362"/>
    </location>
</feature>
<keyword evidence="4" id="KW-1185">Reference proteome</keyword>
<dbReference type="SUPFAM" id="SSF53756">
    <property type="entry name" value="UDP-Glycosyltransferase/glycogen phosphorylase"/>
    <property type="match status" value="1"/>
</dbReference>
<dbReference type="InterPro" id="IPR001296">
    <property type="entry name" value="Glyco_trans_1"/>
</dbReference>
<dbReference type="Gene3D" id="3.40.50.2000">
    <property type="entry name" value="Glycogen Phosphorylase B"/>
    <property type="match status" value="2"/>
</dbReference>
<evidence type="ECO:0008006" key="5">
    <source>
        <dbReference type="Google" id="ProtNLM"/>
    </source>
</evidence>
<dbReference type="Pfam" id="PF13439">
    <property type="entry name" value="Glyco_transf_4"/>
    <property type="match status" value="1"/>
</dbReference>
<protein>
    <recommendedName>
        <fullName evidence="5">Glycosyltransferase family 1 protein</fullName>
    </recommendedName>
</protein>
<dbReference type="InterPro" id="IPR028098">
    <property type="entry name" value="Glyco_trans_4-like_N"/>
</dbReference>
<dbReference type="Proteomes" id="UP000325292">
    <property type="component" value="Chromosome"/>
</dbReference>
<name>A0ABM6RSR8_9FIRM</name>
<proteinExistence type="predicted"/>
<evidence type="ECO:0000313" key="3">
    <source>
        <dbReference type="EMBL" id="AUW94364.1"/>
    </source>
</evidence>
<dbReference type="InterPro" id="IPR050194">
    <property type="entry name" value="Glycosyltransferase_grp1"/>
</dbReference>
<evidence type="ECO:0000313" key="4">
    <source>
        <dbReference type="Proteomes" id="UP000325292"/>
    </source>
</evidence>
<dbReference type="EMBL" id="CP019454">
    <property type="protein sequence ID" value="AUW94364.1"/>
    <property type="molecule type" value="Genomic_DNA"/>
</dbReference>
<dbReference type="PANTHER" id="PTHR45947">
    <property type="entry name" value="SULFOQUINOVOSYL TRANSFERASE SQD2"/>
    <property type="match status" value="1"/>
</dbReference>
<dbReference type="PANTHER" id="PTHR45947:SF3">
    <property type="entry name" value="SULFOQUINOVOSYL TRANSFERASE SQD2"/>
    <property type="match status" value="1"/>
</dbReference>
<dbReference type="CDD" id="cd03801">
    <property type="entry name" value="GT4_PimA-like"/>
    <property type="match status" value="1"/>
</dbReference>